<dbReference type="Gene3D" id="1.20.1050.60">
    <property type="entry name" value="alpha-1,2-mannosidase"/>
    <property type="match status" value="1"/>
</dbReference>
<feature type="chain" id="PRO_5011656895" evidence="4">
    <location>
        <begin position="22"/>
        <end position="761"/>
    </location>
</feature>
<keyword evidence="4" id="KW-0732">Signal</keyword>
<dbReference type="GO" id="GO:0000224">
    <property type="term" value="F:peptide-N4-(N-acetyl-beta-glucosaminyl)asparagine amidase activity"/>
    <property type="evidence" value="ECO:0007669"/>
    <property type="project" value="TreeGrafter"/>
</dbReference>
<dbReference type="GO" id="GO:0005975">
    <property type="term" value="P:carbohydrate metabolic process"/>
    <property type="evidence" value="ECO:0007669"/>
    <property type="project" value="InterPro"/>
</dbReference>
<dbReference type="NCBIfam" id="TIGR01180">
    <property type="entry name" value="aman2_put"/>
    <property type="match status" value="1"/>
</dbReference>
<dbReference type="InterPro" id="IPR012939">
    <property type="entry name" value="Glyco_hydro_92"/>
</dbReference>
<dbReference type="Pfam" id="PF17678">
    <property type="entry name" value="Glyco_hydro_92N"/>
    <property type="match status" value="1"/>
</dbReference>
<dbReference type="AlphaFoldDB" id="A0A1H6TTS2"/>
<dbReference type="InterPro" id="IPR014718">
    <property type="entry name" value="GH-type_carb-bd"/>
</dbReference>
<dbReference type="RefSeq" id="WP_090335383.1">
    <property type="nucleotide sequence ID" value="NZ_FNXY01000003.1"/>
</dbReference>
<evidence type="ECO:0000313" key="7">
    <source>
        <dbReference type="EMBL" id="SEI83421.1"/>
    </source>
</evidence>
<feature type="domain" description="Glycosyl hydrolase family 92" evidence="5">
    <location>
        <begin position="265"/>
        <end position="741"/>
    </location>
</feature>
<evidence type="ECO:0000256" key="4">
    <source>
        <dbReference type="SAM" id="SignalP"/>
    </source>
</evidence>
<dbReference type="Pfam" id="PF07971">
    <property type="entry name" value="Glyco_hydro_92"/>
    <property type="match status" value="1"/>
</dbReference>
<accession>A0A1H6TTS2</accession>
<sequence>MKKIISCIAFFTLLTHAHVFAQTVPTTTNLVDFVNPLMGTQSKFSLSSGNTYPAIALPWGMNFWMPQTGKMGDGWSYMYDAEKIRGFKQTHQPSPWINDYGQFSIMPMTSLKIEENARASWFSHKAEVVKPNYYKVYLADYDVTTEIAPTERAAQFRFTFPKSDSSYVLLDAFDRGSYVKVIPSERKIIGYTTKNSGGVPANFKNYFVLVFDKAFKFSSAWSKYKITKDTLEIKANHVGAVVRFETKTGEKIGLKVASSFISYEQAERNLTNELGKDTFDETQEKGRKIWNEELSRITVEGDNIDEIRTFYSCLYRVLLFPRKFYEYDAKGKVVHYSPYNGEVRPGYMFTDNGFWDTFRAVFPYFTLMYPTLNAHIMEGLANAYDESGFLPEWASPGHRDCMIGSNSASLITDSYVKGIRGYDIEKLYAAIIKNTENAGPVSSVGRFGHDYYNKLGYVPYDVKINENAARTLEYAYADFCISQLAKELKKPQTEIDLYLKRSQNYRNLFDPQTKWMRGKNEDGKFQAPFNPFKWGDAFTEGNSIHYTWSVFQDVKGLVGLMGGREAFVQKLDSVFTMPPIFDDSYYGFPIHEIREMQIMNMGNYAHGNQPIQHMIYLYNYAGAPSKAQYWLRQVMKKLYQPTPDGYCGDEDNGQTSAWYVFSSLGFYPVTPGTTQYVIGSPLFKKATITLEDGKKFTIESPKTSAANMYVDGATMNGKAYQNVYLEHKDIQNGGTLQFNMTDKPSKAWGVKPEVVPFSLTK</sequence>
<feature type="signal peptide" evidence="4">
    <location>
        <begin position="1"/>
        <end position="21"/>
    </location>
</feature>
<comment type="cofactor">
    <cofactor evidence="1">
        <name>Ca(2+)</name>
        <dbReference type="ChEBI" id="CHEBI:29108"/>
    </cofactor>
</comment>
<dbReference type="Gene3D" id="1.20.1610.10">
    <property type="entry name" value="alpha-1,2-mannosidases domains"/>
    <property type="match status" value="1"/>
</dbReference>
<dbReference type="OrthoDB" id="9804511at2"/>
<dbReference type="EMBL" id="FNXY01000003">
    <property type="protein sequence ID" value="SEI83421.1"/>
    <property type="molecule type" value="Genomic_DNA"/>
</dbReference>
<dbReference type="GO" id="GO:0030246">
    <property type="term" value="F:carbohydrate binding"/>
    <property type="evidence" value="ECO:0007669"/>
    <property type="project" value="InterPro"/>
</dbReference>
<evidence type="ECO:0000256" key="3">
    <source>
        <dbReference type="ARBA" id="ARBA00022837"/>
    </source>
</evidence>
<evidence type="ECO:0000259" key="5">
    <source>
        <dbReference type="Pfam" id="PF07971"/>
    </source>
</evidence>
<feature type="domain" description="Glycosyl hydrolase family 92 N-terminal" evidence="6">
    <location>
        <begin position="33"/>
        <end position="259"/>
    </location>
</feature>
<dbReference type="InterPro" id="IPR050883">
    <property type="entry name" value="PNGase"/>
</dbReference>
<dbReference type="PANTHER" id="PTHR12143">
    <property type="entry name" value="PEPTIDE N-GLYCANASE PNGASE -RELATED"/>
    <property type="match status" value="1"/>
</dbReference>
<dbReference type="InterPro" id="IPR005887">
    <property type="entry name" value="GH92_a_mannosidase_put"/>
</dbReference>
<dbReference type="GO" id="GO:0006516">
    <property type="term" value="P:glycoprotein catabolic process"/>
    <property type="evidence" value="ECO:0007669"/>
    <property type="project" value="TreeGrafter"/>
</dbReference>
<keyword evidence="8" id="KW-1185">Reference proteome</keyword>
<comment type="subunit">
    <text evidence="2">Monomer.</text>
</comment>
<dbReference type="InterPro" id="IPR008928">
    <property type="entry name" value="6-hairpin_glycosidase_sf"/>
</dbReference>
<evidence type="ECO:0000259" key="6">
    <source>
        <dbReference type="Pfam" id="PF17678"/>
    </source>
</evidence>
<protein>
    <submittedName>
        <fullName evidence="7">Alpha-1,2-mannosidase, putative</fullName>
    </submittedName>
</protein>
<dbReference type="Gene3D" id="3.30.2080.10">
    <property type="entry name" value="GH92 mannosidase domain"/>
    <property type="match status" value="1"/>
</dbReference>
<dbReference type="FunFam" id="3.30.2080.10:FF:000001">
    <property type="entry name" value="Alpha-1,2-mannosidase subfamily"/>
    <property type="match status" value="1"/>
</dbReference>
<dbReference type="InterPro" id="IPR041371">
    <property type="entry name" value="GH92_N"/>
</dbReference>
<name>A0A1H6TTS2_9BACT</name>
<reference evidence="7 8" key="1">
    <citation type="submission" date="2016-10" db="EMBL/GenBank/DDBJ databases">
        <authorList>
            <person name="de Groot N.N."/>
        </authorList>
    </citation>
    <scope>NUCLEOTIDE SEQUENCE [LARGE SCALE GENOMIC DNA]</scope>
    <source>
        <strain evidence="7 8">DSM 19938</strain>
    </source>
</reference>
<evidence type="ECO:0000313" key="8">
    <source>
        <dbReference type="Proteomes" id="UP000199532"/>
    </source>
</evidence>
<dbReference type="FunFam" id="1.20.1610.10:FF:000001">
    <property type="entry name" value="Putative alpha-1,2-mannosidase"/>
    <property type="match status" value="1"/>
</dbReference>
<dbReference type="STRING" id="408657.SAMN04487995_2416"/>
<gene>
    <name evidence="7" type="ORF">SAMN04487995_2416</name>
</gene>
<evidence type="ECO:0000256" key="1">
    <source>
        <dbReference type="ARBA" id="ARBA00001913"/>
    </source>
</evidence>
<dbReference type="Proteomes" id="UP000199532">
    <property type="component" value="Unassembled WGS sequence"/>
</dbReference>
<dbReference type="SUPFAM" id="SSF48208">
    <property type="entry name" value="Six-hairpin glycosidases"/>
    <property type="match status" value="1"/>
</dbReference>
<proteinExistence type="predicted"/>
<dbReference type="PANTHER" id="PTHR12143:SF43">
    <property type="entry name" value="PUTATIVE-RELATED"/>
    <property type="match status" value="1"/>
</dbReference>
<evidence type="ECO:0000256" key="2">
    <source>
        <dbReference type="ARBA" id="ARBA00011245"/>
    </source>
</evidence>
<keyword evidence="3" id="KW-0106">Calcium</keyword>
<organism evidence="7 8">
    <name type="scientific">Dyadobacter koreensis</name>
    <dbReference type="NCBI Taxonomy" id="408657"/>
    <lineage>
        <taxon>Bacteria</taxon>
        <taxon>Pseudomonadati</taxon>
        <taxon>Bacteroidota</taxon>
        <taxon>Cytophagia</taxon>
        <taxon>Cytophagales</taxon>
        <taxon>Spirosomataceae</taxon>
        <taxon>Dyadobacter</taxon>
    </lineage>
</organism>
<dbReference type="Gene3D" id="2.70.98.10">
    <property type="match status" value="1"/>
</dbReference>
<dbReference type="GO" id="GO:0005829">
    <property type="term" value="C:cytosol"/>
    <property type="evidence" value="ECO:0007669"/>
    <property type="project" value="TreeGrafter"/>
</dbReference>
<dbReference type="FunFam" id="1.20.1050.60:FF:000001">
    <property type="entry name" value="Putative alpha-1,2-mannosidase"/>
    <property type="match status" value="1"/>
</dbReference>